<comment type="caution">
    <text evidence="6">The sequence shown here is derived from an EMBL/GenBank/DDBJ whole genome shotgun (WGS) entry which is preliminary data.</text>
</comment>
<keyword evidence="7" id="KW-1185">Reference proteome</keyword>
<dbReference type="InterPro" id="IPR029063">
    <property type="entry name" value="SAM-dependent_MTases_sf"/>
</dbReference>
<keyword evidence="5" id="KW-0819">tRNA processing</keyword>
<accession>A0A9Q0IG86</accession>
<dbReference type="PANTHER" id="PTHR22809:SF5">
    <property type="entry name" value="TRNA N(3)-METHYLCYTIDINE METHYLTRANSFERASE METTL6"/>
    <property type="match status" value="1"/>
</dbReference>
<comment type="similarity">
    <text evidence="1">Belongs to the methyltransferase superfamily. METL family.</text>
</comment>
<organism evidence="6 7">
    <name type="scientific">Muraenolepis orangiensis</name>
    <name type="common">Patagonian moray cod</name>
    <dbReference type="NCBI Taxonomy" id="630683"/>
    <lineage>
        <taxon>Eukaryota</taxon>
        <taxon>Metazoa</taxon>
        <taxon>Chordata</taxon>
        <taxon>Craniata</taxon>
        <taxon>Vertebrata</taxon>
        <taxon>Euteleostomi</taxon>
        <taxon>Actinopterygii</taxon>
        <taxon>Neopterygii</taxon>
        <taxon>Teleostei</taxon>
        <taxon>Neoteleostei</taxon>
        <taxon>Acanthomorphata</taxon>
        <taxon>Zeiogadaria</taxon>
        <taxon>Gadariae</taxon>
        <taxon>Gadiformes</taxon>
        <taxon>Muraenolepidoidei</taxon>
        <taxon>Muraenolepididae</taxon>
        <taxon>Muraenolepis</taxon>
    </lineage>
</organism>
<dbReference type="SUPFAM" id="SSF53335">
    <property type="entry name" value="S-adenosyl-L-methionine-dependent methyltransferases"/>
    <property type="match status" value="3"/>
</dbReference>
<dbReference type="EMBL" id="JANIIK010000109">
    <property type="protein sequence ID" value="KAJ3597504.1"/>
    <property type="molecule type" value="Genomic_DNA"/>
</dbReference>
<dbReference type="OrthoDB" id="417697at2759"/>
<evidence type="ECO:0000256" key="5">
    <source>
        <dbReference type="ARBA" id="ARBA00022694"/>
    </source>
</evidence>
<keyword evidence="2" id="KW-0489">Methyltransferase</keyword>
<protein>
    <submittedName>
        <fullName evidence="6">Uncharacterized protein</fullName>
    </submittedName>
</protein>
<dbReference type="PANTHER" id="PTHR22809">
    <property type="entry name" value="METHYLTRANSFERASE-RELATED"/>
    <property type="match status" value="1"/>
</dbReference>
<evidence type="ECO:0000256" key="4">
    <source>
        <dbReference type="ARBA" id="ARBA00022691"/>
    </source>
</evidence>
<evidence type="ECO:0000313" key="6">
    <source>
        <dbReference type="EMBL" id="KAJ3597504.1"/>
    </source>
</evidence>
<dbReference type="GO" id="GO:0008757">
    <property type="term" value="F:S-adenosylmethionine-dependent methyltransferase activity"/>
    <property type="evidence" value="ECO:0007669"/>
    <property type="project" value="UniProtKB-ARBA"/>
</dbReference>
<keyword evidence="3" id="KW-0808">Transferase</keyword>
<dbReference type="GO" id="GO:0008173">
    <property type="term" value="F:RNA methyltransferase activity"/>
    <property type="evidence" value="ECO:0007669"/>
    <property type="project" value="UniProtKB-ARBA"/>
</dbReference>
<dbReference type="GO" id="GO:0008033">
    <property type="term" value="P:tRNA processing"/>
    <property type="evidence" value="ECO:0007669"/>
    <property type="project" value="UniProtKB-KW"/>
</dbReference>
<evidence type="ECO:0000256" key="2">
    <source>
        <dbReference type="ARBA" id="ARBA00022603"/>
    </source>
</evidence>
<dbReference type="Gene3D" id="3.40.50.150">
    <property type="entry name" value="Vaccinia Virus protein VP39"/>
    <property type="match status" value="3"/>
</dbReference>
<evidence type="ECO:0000256" key="1">
    <source>
        <dbReference type="ARBA" id="ARBA00009725"/>
    </source>
</evidence>
<dbReference type="InterPro" id="IPR026113">
    <property type="entry name" value="METTL2/6/8-like"/>
</dbReference>
<dbReference type="AlphaFoldDB" id="A0A9Q0IG86"/>
<sequence length="207" mass="23831">MAHDAQRHAPCRTTRCESDSHTVCENHALYRPERCKAFRCDLTQDDLRHHVPQASVDVVTLIFVLSAIHPDKMARALENIFRNHALYRPERCKAFRCDLTQDDLRHHVPQASVDVVTLIFVLSAIHPDKMARALENIFRNHALYRPERCKAFRCDLTQDDLRHHVPQASVDVVTLIFVLSAIHPDKMARALENIFRVRTGKGRAAFI</sequence>
<name>A0A9Q0IG86_9TELE</name>
<dbReference type="Proteomes" id="UP001148018">
    <property type="component" value="Unassembled WGS sequence"/>
</dbReference>
<evidence type="ECO:0000256" key="3">
    <source>
        <dbReference type="ARBA" id="ARBA00022679"/>
    </source>
</evidence>
<reference evidence="6" key="1">
    <citation type="submission" date="2022-07" db="EMBL/GenBank/DDBJ databases">
        <title>Chromosome-level genome of Muraenolepis orangiensis.</title>
        <authorList>
            <person name="Kim J."/>
        </authorList>
    </citation>
    <scope>NUCLEOTIDE SEQUENCE</scope>
    <source>
        <strain evidence="6">KU_S4_2022</strain>
        <tissue evidence="6">Muscle</tissue>
    </source>
</reference>
<evidence type="ECO:0000313" key="7">
    <source>
        <dbReference type="Proteomes" id="UP001148018"/>
    </source>
</evidence>
<keyword evidence="4" id="KW-0949">S-adenosyl-L-methionine</keyword>
<gene>
    <name evidence="6" type="ORF">NHX12_001027</name>
</gene>
<dbReference type="GO" id="GO:0032259">
    <property type="term" value="P:methylation"/>
    <property type="evidence" value="ECO:0007669"/>
    <property type="project" value="UniProtKB-KW"/>
</dbReference>
<proteinExistence type="inferred from homology"/>